<keyword evidence="3" id="KW-1185">Reference proteome</keyword>
<reference evidence="2" key="5">
    <citation type="journal article" date="2021" name="G3 (Bethesda)">
        <title>Aegilops tauschii genome assembly Aet v5.0 features greater sequence contiguity and improved annotation.</title>
        <authorList>
            <person name="Wang L."/>
            <person name="Zhu T."/>
            <person name="Rodriguez J.C."/>
            <person name="Deal K.R."/>
            <person name="Dubcovsky J."/>
            <person name="McGuire P.E."/>
            <person name="Lux T."/>
            <person name="Spannagl M."/>
            <person name="Mayer K.F.X."/>
            <person name="Baldrich P."/>
            <person name="Meyers B.C."/>
            <person name="Huo N."/>
            <person name="Gu Y.Q."/>
            <person name="Zhou H."/>
            <person name="Devos K.M."/>
            <person name="Bennetzen J.L."/>
            <person name="Unver T."/>
            <person name="Budak H."/>
            <person name="Gulick P.J."/>
            <person name="Galiba G."/>
            <person name="Kalapos B."/>
            <person name="Nelson D.R."/>
            <person name="Li P."/>
            <person name="You F.M."/>
            <person name="Luo M.C."/>
            <person name="Dvorak J."/>
        </authorList>
    </citation>
    <scope>NUCLEOTIDE SEQUENCE [LARGE SCALE GENOMIC DNA]</scope>
    <source>
        <strain evidence="2">cv. AL8/78</strain>
    </source>
</reference>
<dbReference type="AlphaFoldDB" id="A0A453SDW2"/>
<reference evidence="3" key="1">
    <citation type="journal article" date="2014" name="Science">
        <title>Ancient hybridizations among the ancestral genomes of bread wheat.</title>
        <authorList>
            <consortium name="International Wheat Genome Sequencing Consortium,"/>
            <person name="Marcussen T."/>
            <person name="Sandve S.R."/>
            <person name="Heier L."/>
            <person name="Spannagl M."/>
            <person name="Pfeifer M."/>
            <person name="Jakobsen K.S."/>
            <person name="Wulff B.B."/>
            <person name="Steuernagel B."/>
            <person name="Mayer K.F."/>
            <person name="Olsen O.A."/>
        </authorList>
    </citation>
    <scope>NUCLEOTIDE SEQUENCE [LARGE SCALE GENOMIC DNA]</scope>
    <source>
        <strain evidence="3">cv. AL8/78</strain>
    </source>
</reference>
<protein>
    <submittedName>
        <fullName evidence="2">Uncharacterized protein</fullName>
    </submittedName>
</protein>
<dbReference type="Proteomes" id="UP000015105">
    <property type="component" value="Chromosome 7D"/>
</dbReference>
<reference evidence="3" key="2">
    <citation type="journal article" date="2017" name="Nat. Plants">
        <title>The Aegilops tauschii genome reveals multiple impacts of transposons.</title>
        <authorList>
            <person name="Zhao G."/>
            <person name="Zou C."/>
            <person name="Li K."/>
            <person name="Wang K."/>
            <person name="Li T."/>
            <person name="Gao L."/>
            <person name="Zhang X."/>
            <person name="Wang H."/>
            <person name="Yang Z."/>
            <person name="Liu X."/>
            <person name="Jiang W."/>
            <person name="Mao L."/>
            <person name="Kong X."/>
            <person name="Jiao Y."/>
            <person name="Jia J."/>
        </authorList>
    </citation>
    <scope>NUCLEOTIDE SEQUENCE [LARGE SCALE GENOMIC DNA]</scope>
    <source>
        <strain evidence="3">cv. AL8/78</strain>
    </source>
</reference>
<feature type="compositionally biased region" description="Low complexity" evidence="1">
    <location>
        <begin position="57"/>
        <end position="68"/>
    </location>
</feature>
<feature type="compositionally biased region" description="Basic residues" evidence="1">
    <location>
        <begin position="91"/>
        <end position="106"/>
    </location>
</feature>
<evidence type="ECO:0000313" key="3">
    <source>
        <dbReference type="Proteomes" id="UP000015105"/>
    </source>
</evidence>
<evidence type="ECO:0000313" key="2">
    <source>
        <dbReference type="EnsemblPlants" id="AET7Gv20916300.1"/>
    </source>
</evidence>
<reference evidence="2" key="4">
    <citation type="submission" date="2019-03" db="UniProtKB">
        <authorList>
            <consortium name="EnsemblPlants"/>
        </authorList>
    </citation>
    <scope>IDENTIFICATION</scope>
</reference>
<organism evidence="2 3">
    <name type="scientific">Aegilops tauschii subsp. strangulata</name>
    <name type="common">Goatgrass</name>
    <dbReference type="NCBI Taxonomy" id="200361"/>
    <lineage>
        <taxon>Eukaryota</taxon>
        <taxon>Viridiplantae</taxon>
        <taxon>Streptophyta</taxon>
        <taxon>Embryophyta</taxon>
        <taxon>Tracheophyta</taxon>
        <taxon>Spermatophyta</taxon>
        <taxon>Magnoliopsida</taxon>
        <taxon>Liliopsida</taxon>
        <taxon>Poales</taxon>
        <taxon>Poaceae</taxon>
        <taxon>BOP clade</taxon>
        <taxon>Pooideae</taxon>
        <taxon>Triticodae</taxon>
        <taxon>Triticeae</taxon>
        <taxon>Triticinae</taxon>
        <taxon>Aegilops</taxon>
    </lineage>
</organism>
<sequence length="190" mass="20661">ERAAGAQGLAHGEPERGQRESPGSRLQPRHAHHHVRQQEPVAAGHDGALRRAHHRAVAVPVLPQPHLQRNQHQRQLRDTAAGDVPAVGRQHQPRALRRADRRRVRQRLLPEPGGAARPPALGSGALQRRVAERAGAAVQQQPQPVLGRLRHGHAEDGRPAAVLRDADGGQAELQEAQLKSTHVTSVLNND</sequence>
<feature type="region of interest" description="Disordered" evidence="1">
    <location>
        <begin position="1"/>
        <end position="170"/>
    </location>
</feature>
<reference evidence="2" key="3">
    <citation type="journal article" date="2017" name="Nature">
        <title>Genome sequence of the progenitor of the wheat D genome Aegilops tauschii.</title>
        <authorList>
            <person name="Luo M.C."/>
            <person name="Gu Y.Q."/>
            <person name="Puiu D."/>
            <person name="Wang H."/>
            <person name="Twardziok S.O."/>
            <person name="Deal K.R."/>
            <person name="Huo N."/>
            <person name="Zhu T."/>
            <person name="Wang L."/>
            <person name="Wang Y."/>
            <person name="McGuire P.E."/>
            <person name="Liu S."/>
            <person name="Long H."/>
            <person name="Ramasamy R.K."/>
            <person name="Rodriguez J.C."/>
            <person name="Van S.L."/>
            <person name="Yuan L."/>
            <person name="Wang Z."/>
            <person name="Xia Z."/>
            <person name="Xiao L."/>
            <person name="Anderson O.D."/>
            <person name="Ouyang S."/>
            <person name="Liang Y."/>
            <person name="Zimin A.V."/>
            <person name="Pertea G."/>
            <person name="Qi P."/>
            <person name="Bennetzen J.L."/>
            <person name="Dai X."/>
            <person name="Dawson M.W."/>
            <person name="Muller H.G."/>
            <person name="Kugler K."/>
            <person name="Rivarola-Duarte L."/>
            <person name="Spannagl M."/>
            <person name="Mayer K.F.X."/>
            <person name="Lu F.H."/>
            <person name="Bevan M.W."/>
            <person name="Leroy P."/>
            <person name="Li P."/>
            <person name="You F.M."/>
            <person name="Sun Q."/>
            <person name="Liu Z."/>
            <person name="Lyons E."/>
            <person name="Wicker T."/>
            <person name="Salzberg S.L."/>
            <person name="Devos K.M."/>
            <person name="Dvorak J."/>
        </authorList>
    </citation>
    <scope>NUCLEOTIDE SEQUENCE [LARGE SCALE GENOMIC DNA]</scope>
    <source>
        <strain evidence="2">cv. AL8/78</strain>
    </source>
</reference>
<feature type="compositionally biased region" description="Low complexity" evidence="1">
    <location>
        <begin position="136"/>
        <end position="145"/>
    </location>
</feature>
<evidence type="ECO:0000256" key="1">
    <source>
        <dbReference type="SAM" id="MobiDB-lite"/>
    </source>
</evidence>
<dbReference type="Gramene" id="AET7Gv20916300.1">
    <property type="protein sequence ID" value="AET7Gv20916300.1"/>
    <property type="gene ID" value="AET7Gv20916300"/>
</dbReference>
<name>A0A453SDW2_AEGTS</name>
<dbReference type="EnsemblPlants" id="AET7Gv20916300.1">
    <property type="protein sequence ID" value="AET7Gv20916300.1"/>
    <property type="gene ID" value="AET7Gv20916300"/>
</dbReference>
<proteinExistence type="predicted"/>
<accession>A0A453SDW2</accession>